<dbReference type="SUPFAM" id="SSF161098">
    <property type="entry name" value="MetI-like"/>
    <property type="match status" value="1"/>
</dbReference>
<evidence type="ECO:0000256" key="7">
    <source>
        <dbReference type="ARBA" id="ARBA00022989"/>
    </source>
</evidence>
<evidence type="ECO:0000313" key="11">
    <source>
        <dbReference type="Proteomes" id="UP000777265"/>
    </source>
</evidence>
<dbReference type="PROSITE" id="PS50928">
    <property type="entry name" value="ABC_TM1"/>
    <property type="match status" value="1"/>
</dbReference>
<evidence type="ECO:0000313" key="10">
    <source>
        <dbReference type="EMBL" id="NLW34329.1"/>
    </source>
</evidence>
<dbReference type="InterPro" id="IPR005672">
    <property type="entry name" value="Phosphate_PstA"/>
</dbReference>
<comment type="similarity">
    <text evidence="2 9">Belongs to the binding-protein-dependent transport system permease family. CysTW subfamily.</text>
</comment>
<dbReference type="EMBL" id="JAAYEE010000040">
    <property type="protein sequence ID" value="NLW34329.1"/>
    <property type="molecule type" value="Genomic_DNA"/>
</dbReference>
<dbReference type="AlphaFoldDB" id="A0A351U4D0"/>
<feature type="transmembrane region" description="Helical" evidence="9">
    <location>
        <begin position="133"/>
        <end position="151"/>
    </location>
</feature>
<gene>
    <name evidence="10" type="primary">pstA</name>
    <name evidence="10" type="ORF">GXY80_02450</name>
</gene>
<evidence type="ECO:0000256" key="8">
    <source>
        <dbReference type="ARBA" id="ARBA00023136"/>
    </source>
</evidence>
<dbReference type="STRING" id="909663.GCA_000512235_00610"/>
<name>A0A351U4D0_9BACT</name>
<sequence length="278" mass="30300">MRINPRLVDKLVKIGLNSQAFFTVWILVAIIAVICVKGLPYVNLEFIFSSPGDMGRHGGIFSTIVGTVLLVILSIFVATPLGVGTAIFLTEYTKESVFTKIIRFGVESLAGIPSILYGLFGFIFFVIKLRMGWSLLAGVFTITIMILPTIIRTSEEAIKSVPKNLRIVSYSLSATKWETVTKVVLPSAAPGILTGIMLSIGRAVGETAAVIFTMGSSLRLPASLMESGRTMAVHFYILAREGISMEKAYATALVLVLSILFINIIAYYIMNRVVSKYS</sequence>
<reference evidence="10" key="1">
    <citation type="journal article" date="2020" name="Biotechnol. Biofuels">
        <title>New insights from the biogas microbiome by comprehensive genome-resolved metagenomics of nearly 1600 species originating from multiple anaerobic digesters.</title>
        <authorList>
            <person name="Campanaro S."/>
            <person name="Treu L."/>
            <person name="Rodriguez-R L.M."/>
            <person name="Kovalovszki A."/>
            <person name="Ziels R.M."/>
            <person name="Maus I."/>
            <person name="Zhu X."/>
            <person name="Kougias P.G."/>
            <person name="Basile A."/>
            <person name="Luo G."/>
            <person name="Schluter A."/>
            <person name="Konstantinidis K.T."/>
            <person name="Angelidaki I."/>
        </authorList>
    </citation>
    <scope>NUCLEOTIDE SEQUENCE</scope>
    <source>
        <strain evidence="10">AS06rmzACSIP_7</strain>
    </source>
</reference>
<proteinExistence type="inferred from homology"/>
<dbReference type="Gene3D" id="1.10.3720.10">
    <property type="entry name" value="MetI-like"/>
    <property type="match status" value="1"/>
</dbReference>
<feature type="transmembrane region" description="Helical" evidence="9">
    <location>
        <begin position="248"/>
        <end position="270"/>
    </location>
</feature>
<dbReference type="InterPro" id="IPR035906">
    <property type="entry name" value="MetI-like_sf"/>
</dbReference>
<dbReference type="Pfam" id="PF00528">
    <property type="entry name" value="BPD_transp_1"/>
    <property type="match status" value="1"/>
</dbReference>
<evidence type="ECO:0000256" key="5">
    <source>
        <dbReference type="ARBA" id="ARBA00022475"/>
    </source>
</evidence>
<keyword evidence="4" id="KW-0813">Transport</keyword>
<feature type="transmembrane region" description="Helical" evidence="9">
    <location>
        <begin position="101"/>
        <end position="127"/>
    </location>
</feature>
<dbReference type="PANTHER" id="PTHR43470">
    <property type="entry name" value="PHOSPHATE TRANSPORT SYSTEM PERMEASE PROTEIN PSTA-RELATED"/>
    <property type="match status" value="1"/>
</dbReference>
<keyword evidence="6 9" id="KW-0812">Transmembrane</keyword>
<dbReference type="CDD" id="cd06261">
    <property type="entry name" value="TM_PBP2"/>
    <property type="match status" value="1"/>
</dbReference>
<comment type="caution">
    <text evidence="9">Lacks conserved residue(s) required for the propagation of feature annotation.</text>
</comment>
<evidence type="ECO:0000256" key="6">
    <source>
        <dbReference type="ARBA" id="ARBA00022692"/>
    </source>
</evidence>
<comment type="subcellular location">
    <subcellularLocation>
        <location evidence="1 9">Cell membrane</location>
        <topology evidence="1 9">Multi-pass membrane protein</topology>
    </subcellularLocation>
</comment>
<dbReference type="InterPro" id="IPR000515">
    <property type="entry name" value="MetI-like"/>
</dbReference>
<dbReference type="GO" id="GO:0005315">
    <property type="term" value="F:phosphate transmembrane transporter activity"/>
    <property type="evidence" value="ECO:0007669"/>
    <property type="project" value="InterPro"/>
</dbReference>
<evidence type="ECO:0000256" key="9">
    <source>
        <dbReference type="RuleBase" id="RU363043"/>
    </source>
</evidence>
<protein>
    <recommendedName>
        <fullName evidence="3 9">Phosphate transport system permease protein PstA</fullName>
    </recommendedName>
</protein>
<feature type="transmembrane region" description="Helical" evidence="9">
    <location>
        <begin position="20"/>
        <end position="40"/>
    </location>
</feature>
<evidence type="ECO:0000256" key="1">
    <source>
        <dbReference type="ARBA" id="ARBA00004651"/>
    </source>
</evidence>
<reference evidence="10" key="2">
    <citation type="submission" date="2020-01" db="EMBL/GenBank/DDBJ databases">
        <authorList>
            <person name="Campanaro S."/>
        </authorList>
    </citation>
    <scope>NUCLEOTIDE SEQUENCE</scope>
    <source>
        <strain evidence="10">AS06rmzACSIP_7</strain>
    </source>
</reference>
<comment type="caution">
    <text evidence="10">The sequence shown here is derived from an EMBL/GenBank/DDBJ whole genome shotgun (WGS) entry which is preliminary data.</text>
</comment>
<dbReference type="GO" id="GO:0035435">
    <property type="term" value="P:phosphate ion transmembrane transport"/>
    <property type="evidence" value="ECO:0007669"/>
    <property type="project" value="InterPro"/>
</dbReference>
<dbReference type="NCBIfam" id="TIGR00974">
    <property type="entry name" value="3a0107s02c"/>
    <property type="match status" value="1"/>
</dbReference>
<keyword evidence="5 9" id="KW-1003">Cell membrane</keyword>
<accession>A0A351U4D0</accession>
<dbReference type="Proteomes" id="UP000777265">
    <property type="component" value="Unassembled WGS sequence"/>
</dbReference>
<evidence type="ECO:0000256" key="2">
    <source>
        <dbReference type="ARBA" id="ARBA00007069"/>
    </source>
</evidence>
<keyword evidence="8 9" id="KW-0472">Membrane</keyword>
<organism evidence="10 11">
    <name type="scientific">Syntrophorhabdus aromaticivorans</name>
    <dbReference type="NCBI Taxonomy" id="328301"/>
    <lineage>
        <taxon>Bacteria</taxon>
        <taxon>Pseudomonadati</taxon>
        <taxon>Thermodesulfobacteriota</taxon>
        <taxon>Syntrophorhabdia</taxon>
        <taxon>Syntrophorhabdales</taxon>
        <taxon>Syntrophorhabdaceae</taxon>
        <taxon>Syntrophorhabdus</taxon>
    </lineage>
</organism>
<feature type="transmembrane region" description="Helical" evidence="9">
    <location>
        <begin position="60"/>
        <end position="89"/>
    </location>
</feature>
<dbReference type="PANTHER" id="PTHR43470:SF3">
    <property type="entry name" value="PHOSPHATE TRANSPORT SYSTEM PERMEASE PROTEIN PSTA-RELATED"/>
    <property type="match status" value="1"/>
</dbReference>
<evidence type="ECO:0000256" key="3">
    <source>
        <dbReference type="ARBA" id="ARBA00016864"/>
    </source>
</evidence>
<evidence type="ECO:0000256" key="4">
    <source>
        <dbReference type="ARBA" id="ARBA00022448"/>
    </source>
</evidence>
<keyword evidence="7 9" id="KW-1133">Transmembrane helix</keyword>
<dbReference type="GO" id="GO:0005886">
    <property type="term" value="C:plasma membrane"/>
    <property type="evidence" value="ECO:0007669"/>
    <property type="project" value="UniProtKB-SubCell"/>
</dbReference>